<keyword evidence="6" id="KW-1185">Reference proteome</keyword>
<dbReference type="InterPro" id="IPR029044">
    <property type="entry name" value="Nucleotide-diphossugar_trans"/>
</dbReference>
<dbReference type="GO" id="GO:0016757">
    <property type="term" value="F:glycosyltransferase activity"/>
    <property type="evidence" value="ECO:0007669"/>
    <property type="project" value="UniProtKB-KW"/>
</dbReference>
<dbReference type="InterPro" id="IPR050834">
    <property type="entry name" value="Glycosyltransf_2"/>
</dbReference>
<accession>A0ABV5AG67</accession>
<evidence type="ECO:0000256" key="2">
    <source>
        <dbReference type="ARBA" id="ARBA00022676"/>
    </source>
</evidence>
<comment type="similarity">
    <text evidence="1">Belongs to the glycosyltransferase 2 family.</text>
</comment>
<dbReference type="RefSeq" id="WP_275473872.1">
    <property type="nucleotide sequence ID" value="NZ_CP162940.1"/>
</dbReference>
<dbReference type="EC" id="2.4.-.-" evidence="5"/>
<dbReference type="Proteomes" id="UP001579974">
    <property type="component" value="Unassembled WGS sequence"/>
</dbReference>
<feature type="domain" description="Glycosyltransferase 2-like" evidence="4">
    <location>
        <begin position="11"/>
        <end position="177"/>
    </location>
</feature>
<gene>
    <name evidence="5" type="ORF">KKP3000_000026</name>
</gene>
<keyword evidence="3 5" id="KW-0808">Transferase</keyword>
<keyword evidence="2 5" id="KW-0328">Glycosyltransferase</keyword>
<evidence type="ECO:0000313" key="6">
    <source>
        <dbReference type="Proteomes" id="UP001579974"/>
    </source>
</evidence>
<evidence type="ECO:0000259" key="4">
    <source>
        <dbReference type="Pfam" id="PF00535"/>
    </source>
</evidence>
<dbReference type="CDD" id="cd00761">
    <property type="entry name" value="Glyco_tranf_GTA_type"/>
    <property type="match status" value="1"/>
</dbReference>
<evidence type="ECO:0000256" key="3">
    <source>
        <dbReference type="ARBA" id="ARBA00022679"/>
    </source>
</evidence>
<dbReference type="InterPro" id="IPR001173">
    <property type="entry name" value="Glyco_trans_2-like"/>
</dbReference>
<evidence type="ECO:0000313" key="5">
    <source>
        <dbReference type="EMBL" id="MFB5191256.1"/>
    </source>
</evidence>
<dbReference type="PANTHER" id="PTHR43685">
    <property type="entry name" value="GLYCOSYLTRANSFERASE"/>
    <property type="match status" value="1"/>
</dbReference>
<dbReference type="EMBL" id="JBDXSU010000010">
    <property type="protein sequence ID" value="MFB5191256.1"/>
    <property type="molecule type" value="Genomic_DNA"/>
</dbReference>
<organism evidence="5 6">
    <name type="scientific">Alicyclobacillus fastidiosus</name>
    <dbReference type="NCBI Taxonomy" id="392011"/>
    <lineage>
        <taxon>Bacteria</taxon>
        <taxon>Bacillati</taxon>
        <taxon>Bacillota</taxon>
        <taxon>Bacilli</taxon>
        <taxon>Bacillales</taxon>
        <taxon>Alicyclobacillaceae</taxon>
        <taxon>Alicyclobacillus</taxon>
    </lineage>
</organism>
<dbReference type="Pfam" id="PF00535">
    <property type="entry name" value="Glycos_transf_2"/>
    <property type="match status" value="1"/>
</dbReference>
<comment type="caution">
    <text evidence="5">The sequence shown here is derived from an EMBL/GenBank/DDBJ whole genome shotgun (WGS) entry which is preliminary data.</text>
</comment>
<evidence type="ECO:0000256" key="1">
    <source>
        <dbReference type="ARBA" id="ARBA00006739"/>
    </source>
</evidence>
<proteinExistence type="inferred from homology"/>
<dbReference type="SUPFAM" id="SSF53448">
    <property type="entry name" value="Nucleotide-diphospho-sugar transferases"/>
    <property type="match status" value="1"/>
</dbReference>
<dbReference type="PANTHER" id="PTHR43685:SF5">
    <property type="entry name" value="GLYCOSYLTRANSFERASE EPSE-RELATED"/>
    <property type="match status" value="1"/>
</dbReference>
<name>A0ABV5AG67_9BACL</name>
<dbReference type="Gene3D" id="3.90.550.10">
    <property type="entry name" value="Spore Coat Polysaccharide Biosynthesis Protein SpsA, Chain A"/>
    <property type="match status" value="1"/>
</dbReference>
<protein>
    <submittedName>
        <fullName evidence="5">Glycosyltransferase family A protein</fullName>
        <ecNumber evidence="5">2.4.-.-</ecNumber>
    </submittedName>
</protein>
<sequence length="229" mass="25895">MGFPRKSGLVSIVVPAFNSAMYLSDCLDSLQSQTYPDVEVIVVNDASTDATKHVLDVWVKRRNPQDRSKVLTVTLPRNVGFAGAIHTGFFLSEGEFIAVQDSDDLSHPERISRQVAYLRAHPEIDLVGTNYKTFRKHASEPGRTPTWLAYGDQIKSVYANGGHCVCHGTILFRGRLFDTVGGPTRRIEGAEDYEFITKCLSLQANIENIPDVLYYYREHEHQRSRTFYH</sequence>
<reference evidence="5 6" key="1">
    <citation type="journal article" date="2024" name="Int. J. Mol. Sci.">
        <title>Exploration of Alicyclobacillus spp. Genome in Search of Antibiotic Resistance.</title>
        <authorList>
            <person name="Bucka-Kolendo J."/>
            <person name="Kiousi D.E."/>
            <person name="Dekowska A."/>
            <person name="Mikolajczuk-Szczyrba A."/>
            <person name="Karadedos D.M."/>
            <person name="Michael P."/>
            <person name="Galanis A."/>
            <person name="Sokolowska B."/>
        </authorList>
    </citation>
    <scope>NUCLEOTIDE SEQUENCE [LARGE SCALE GENOMIC DNA]</scope>
    <source>
        <strain evidence="5 6">KKP 3000</strain>
    </source>
</reference>